<proteinExistence type="predicted"/>
<reference evidence="2" key="3">
    <citation type="submission" date="2015-04" db="UniProtKB">
        <authorList>
            <consortium name="EnsemblPlants"/>
        </authorList>
    </citation>
    <scope>IDENTIFICATION</scope>
    <source>
        <strain evidence="2">cv. Jemalong A17</strain>
    </source>
</reference>
<evidence type="ECO:0000313" key="3">
    <source>
        <dbReference type="Proteomes" id="UP000002051"/>
    </source>
</evidence>
<sequence length="197" mass="22388">MNLAPTSYAHFIDDFSRFAWIYLLRQKLVDVCNNLEAFIQFKILVKISSMQKLKQSSVVVDKNNIKTDTKIKSIISLQARIALLLSYDLSSPVTKHSSDKTFVGLELRCTLSNALQKKHLAAGSVQSRLTHHITTKHQNKEQQSLQKDVLVIGDYSLVHYRSLIRQDIVKHLSIIGHWLDLINIDGRMDTTKTNSGS</sequence>
<evidence type="ECO:0000313" key="2">
    <source>
        <dbReference type="EnsemblPlants" id="AES61835"/>
    </source>
</evidence>
<reference evidence="1 3" key="1">
    <citation type="journal article" date="2011" name="Nature">
        <title>The Medicago genome provides insight into the evolution of rhizobial symbioses.</title>
        <authorList>
            <person name="Young N.D."/>
            <person name="Debelle F."/>
            <person name="Oldroyd G.E."/>
            <person name="Geurts R."/>
            <person name="Cannon S.B."/>
            <person name="Udvardi M.K."/>
            <person name="Benedito V.A."/>
            <person name="Mayer K.F."/>
            <person name="Gouzy J."/>
            <person name="Schoof H."/>
            <person name="Van de Peer Y."/>
            <person name="Proost S."/>
            <person name="Cook D.R."/>
            <person name="Meyers B.C."/>
            <person name="Spannagl M."/>
            <person name="Cheung F."/>
            <person name="De Mita S."/>
            <person name="Krishnakumar V."/>
            <person name="Gundlach H."/>
            <person name="Zhou S."/>
            <person name="Mudge J."/>
            <person name="Bharti A.K."/>
            <person name="Murray J.D."/>
            <person name="Naoumkina M.A."/>
            <person name="Rosen B."/>
            <person name="Silverstein K.A."/>
            <person name="Tang H."/>
            <person name="Rombauts S."/>
            <person name="Zhao P.X."/>
            <person name="Zhou P."/>
            <person name="Barbe V."/>
            <person name="Bardou P."/>
            <person name="Bechner M."/>
            <person name="Bellec A."/>
            <person name="Berger A."/>
            <person name="Berges H."/>
            <person name="Bidwell S."/>
            <person name="Bisseling T."/>
            <person name="Choisne N."/>
            <person name="Couloux A."/>
            <person name="Denny R."/>
            <person name="Deshpande S."/>
            <person name="Dai X."/>
            <person name="Doyle J.J."/>
            <person name="Dudez A.M."/>
            <person name="Farmer A.D."/>
            <person name="Fouteau S."/>
            <person name="Franken C."/>
            <person name="Gibelin C."/>
            <person name="Gish J."/>
            <person name="Goldstein S."/>
            <person name="Gonzalez A.J."/>
            <person name="Green P.J."/>
            <person name="Hallab A."/>
            <person name="Hartog M."/>
            <person name="Hua A."/>
            <person name="Humphray S.J."/>
            <person name="Jeong D.H."/>
            <person name="Jing Y."/>
            <person name="Jocker A."/>
            <person name="Kenton S.M."/>
            <person name="Kim D.J."/>
            <person name="Klee K."/>
            <person name="Lai H."/>
            <person name="Lang C."/>
            <person name="Lin S."/>
            <person name="Macmil S.L."/>
            <person name="Magdelenat G."/>
            <person name="Matthews L."/>
            <person name="McCorrison J."/>
            <person name="Monaghan E.L."/>
            <person name="Mun J.H."/>
            <person name="Najar F.Z."/>
            <person name="Nicholson C."/>
            <person name="Noirot C."/>
            <person name="O'Bleness M."/>
            <person name="Paule C.R."/>
            <person name="Poulain J."/>
            <person name="Prion F."/>
            <person name="Qin B."/>
            <person name="Qu C."/>
            <person name="Retzel E.F."/>
            <person name="Riddle C."/>
            <person name="Sallet E."/>
            <person name="Samain S."/>
            <person name="Samson N."/>
            <person name="Sanders I."/>
            <person name="Saurat O."/>
            <person name="Scarpelli C."/>
            <person name="Schiex T."/>
            <person name="Segurens B."/>
            <person name="Severin A.J."/>
            <person name="Sherrier D.J."/>
            <person name="Shi R."/>
            <person name="Sims S."/>
            <person name="Singer S.R."/>
            <person name="Sinharoy S."/>
            <person name="Sterck L."/>
            <person name="Viollet A."/>
            <person name="Wang B.B."/>
            <person name="Wang K."/>
            <person name="Wang M."/>
            <person name="Wang X."/>
            <person name="Warfsmann J."/>
            <person name="Weissenbach J."/>
            <person name="White D.D."/>
            <person name="White J.D."/>
            <person name="Wiley G.B."/>
            <person name="Wincker P."/>
            <person name="Xing Y."/>
            <person name="Yang L."/>
            <person name="Yao Z."/>
            <person name="Ying F."/>
            <person name="Zhai J."/>
            <person name="Zhou L."/>
            <person name="Zuber A."/>
            <person name="Denarie J."/>
            <person name="Dixon R.A."/>
            <person name="May G.D."/>
            <person name="Schwartz D.C."/>
            <person name="Rogers J."/>
            <person name="Quetier F."/>
            <person name="Town C.D."/>
            <person name="Roe B.A."/>
        </authorList>
    </citation>
    <scope>NUCLEOTIDE SEQUENCE [LARGE SCALE GENOMIC DNA]</scope>
    <source>
        <strain evidence="1">A17</strain>
        <strain evidence="2 3">cv. Jemalong A17</strain>
    </source>
</reference>
<accession>G7I2T0</accession>
<dbReference type="EMBL" id="CM001217">
    <property type="protein sequence ID" value="AES61835.1"/>
    <property type="molecule type" value="Genomic_DNA"/>
</dbReference>
<name>G7I2T0_MEDTR</name>
<organism evidence="1 3">
    <name type="scientific">Medicago truncatula</name>
    <name type="common">Barrel medic</name>
    <name type="synonym">Medicago tribuloides</name>
    <dbReference type="NCBI Taxonomy" id="3880"/>
    <lineage>
        <taxon>Eukaryota</taxon>
        <taxon>Viridiplantae</taxon>
        <taxon>Streptophyta</taxon>
        <taxon>Embryophyta</taxon>
        <taxon>Tracheophyta</taxon>
        <taxon>Spermatophyta</taxon>
        <taxon>Magnoliopsida</taxon>
        <taxon>eudicotyledons</taxon>
        <taxon>Gunneridae</taxon>
        <taxon>Pentapetalae</taxon>
        <taxon>rosids</taxon>
        <taxon>fabids</taxon>
        <taxon>Fabales</taxon>
        <taxon>Fabaceae</taxon>
        <taxon>Papilionoideae</taxon>
        <taxon>50 kb inversion clade</taxon>
        <taxon>NPAAA clade</taxon>
        <taxon>Hologalegina</taxon>
        <taxon>IRL clade</taxon>
        <taxon>Trifolieae</taxon>
        <taxon>Medicago</taxon>
    </lineage>
</organism>
<dbReference type="HOGENOM" id="CLU_1386023_0_0_1"/>
<dbReference type="EnsemblPlants" id="AES61835">
    <property type="protein sequence ID" value="AES61835"/>
    <property type="gene ID" value="MTR_1g089250"/>
</dbReference>
<gene>
    <name evidence="1" type="ordered locus">MTR_1g089250</name>
</gene>
<dbReference type="AlphaFoldDB" id="G7I2T0"/>
<evidence type="ECO:0000313" key="1">
    <source>
        <dbReference type="EMBL" id="AES61835.1"/>
    </source>
</evidence>
<reference evidence="1 3" key="2">
    <citation type="journal article" date="2014" name="BMC Genomics">
        <title>An improved genome release (version Mt4.0) for the model legume Medicago truncatula.</title>
        <authorList>
            <person name="Tang H."/>
            <person name="Krishnakumar V."/>
            <person name="Bidwell S."/>
            <person name="Rosen B."/>
            <person name="Chan A."/>
            <person name="Zhou S."/>
            <person name="Gentzbittel L."/>
            <person name="Childs K.L."/>
            <person name="Yandell M."/>
            <person name="Gundlach H."/>
            <person name="Mayer K.F."/>
            <person name="Schwartz D.C."/>
            <person name="Town C.D."/>
        </authorList>
    </citation>
    <scope>GENOME REANNOTATION</scope>
    <source>
        <strain evidence="2 3">cv. Jemalong A17</strain>
    </source>
</reference>
<keyword evidence="3" id="KW-1185">Reference proteome</keyword>
<dbReference type="PaxDb" id="3880-AES61835"/>
<dbReference type="Proteomes" id="UP000002051">
    <property type="component" value="Unassembled WGS sequence"/>
</dbReference>
<protein>
    <submittedName>
        <fullName evidence="1 2">Uncharacterized protein</fullName>
    </submittedName>
</protein>